<dbReference type="FunFam" id="3.30.2410.10:FF:000004">
    <property type="entry name" value="E3 ubiquitin-protein ligase HUWE1, variant"/>
    <property type="match status" value="1"/>
</dbReference>
<feature type="compositionally biased region" description="Basic residues" evidence="12">
    <location>
        <begin position="716"/>
        <end position="728"/>
    </location>
</feature>
<keyword evidence="5" id="KW-0813">Transport</keyword>
<feature type="compositionally biased region" description="Basic and acidic residues" evidence="12">
    <location>
        <begin position="1316"/>
        <end position="1327"/>
    </location>
</feature>
<reference evidence="14 15" key="1">
    <citation type="journal article" date="2015" name="Genome Biol.">
        <title>Comparative genomics of Steinernema reveals deeply conserved gene regulatory networks.</title>
        <authorList>
            <person name="Dillman A.R."/>
            <person name="Macchietto M."/>
            <person name="Porter C.F."/>
            <person name="Rogers A."/>
            <person name="Williams B."/>
            <person name="Antoshechkin I."/>
            <person name="Lee M.M."/>
            <person name="Goodwin Z."/>
            <person name="Lu X."/>
            <person name="Lewis E.E."/>
            <person name="Goodrich-Blair H."/>
            <person name="Stock S.P."/>
            <person name="Adams B.J."/>
            <person name="Sternberg P.W."/>
            <person name="Mortazavi A."/>
        </authorList>
    </citation>
    <scope>NUCLEOTIDE SEQUENCE [LARGE SCALE GENOMIC DNA]</scope>
    <source>
        <strain evidence="14 15">ALL</strain>
    </source>
</reference>
<feature type="compositionally biased region" description="Acidic residues" evidence="12">
    <location>
        <begin position="739"/>
        <end position="749"/>
    </location>
</feature>
<feature type="region of interest" description="Disordered" evidence="12">
    <location>
        <begin position="2397"/>
        <end position="2418"/>
    </location>
</feature>
<dbReference type="SUPFAM" id="SSF48371">
    <property type="entry name" value="ARM repeat"/>
    <property type="match status" value="1"/>
</dbReference>
<dbReference type="SMART" id="SM00119">
    <property type="entry name" value="HECTc"/>
    <property type="match status" value="1"/>
</dbReference>
<evidence type="ECO:0000256" key="12">
    <source>
        <dbReference type="SAM" id="MobiDB-lite"/>
    </source>
</evidence>
<evidence type="ECO:0000256" key="5">
    <source>
        <dbReference type="ARBA" id="ARBA00022448"/>
    </source>
</evidence>
<comment type="caution">
    <text evidence="14">The sequence shown here is derived from an EMBL/GenBank/DDBJ whole genome shotgun (WGS) entry which is preliminary data.</text>
</comment>
<evidence type="ECO:0000256" key="11">
    <source>
        <dbReference type="PROSITE-ProRule" id="PRU00104"/>
    </source>
</evidence>
<keyword evidence="8" id="KW-0509">mRNA transport</keyword>
<dbReference type="InterPro" id="IPR000569">
    <property type="entry name" value="HECT_dom"/>
</dbReference>
<dbReference type="PROSITE" id="PS50237">
    <property type="entry name" value="HECT"/>
    <property type="match status" value="1"/>
</dbReference>
<dbReference type="InterPro" id="IPR035983">
    <property type="entry name" value="Hect_E3_ubiquitin_ligase"/>
</dbReference>
<keyword evidence="6" id="KW-0808">Transferase</keyword>
<feature type="compositionally biased region" description="Low complexity" evidence="12">
    <location>
        <begin position="3218"/>
        <end position="3228"/>
    </location>
</feature>
<keyword evidence="15" id="KW-1185">Reference proteome</keyword>
<dbReference type="InterPro" id="IPR010314">
    <property type="entry name" value="E3_Ub_ligase_DUF913"/>
</dbReference>
<feature type="compositionally biased region" description="Polar residues" evidence="12">
    <location>
        <begin position="754"/>
        <end position="766"/>
    </location>
</feature>
<dbReference type="EMBL" id="AZBU02000001">
    <property type="protein sequence ID" value="TMS38017.1"/>
    <property type="molecule type" value="Genomic_DNA"/>
</dbReference>
<feature type="compositionally biased region" description="Polar residues" evidence="12">
    <location>
        <begin position="3246"/>
        <end position="3261"/>
    </location>
</feature>
<feature type="compositionally biased region" description="Basic and acidic residues" evidence="12">
    <location>
        <begin position="2008"/>
        <end position="2020"/>
    </location>
</feature>
<feature type="region of interest" description="Disordered" evidence="12">
    <location>
        <begin position="1998"/>
        <end position="2024"/>
    </location>
</feature>
<dbReference type="Pfam" id="PF00632">
    <property type="entry name" value="HECT"/>
    <property type="match status" value="1"/>
</dbReference>
<evidence type="ECO:0000256" key="3">
    <source>
        <dbReference type="ARBA" id="ARBA00004906"/>
    </source>
</evidence>
<dbReference type="Gene3D" id="3.90.1750.10">
    <property type="entry name" value="Hect, E3 ligase catalytic domains"/>
    <property type="match status" value="1"/>
</dbReference>
<comment type="catalytic activity">
    <reaction evidence="1">
        <text>S-ubiquitinyl-[E2 ubiquitin-conjugating enzyme]-L-cysteine + [acceptor protein]-L-lysine = [E2 ubiquitin-conjugating enzyme]-L-cysteine + N(6)-ubiquitinyl-[acceptor protein]-L-lysine.</text>
        <dbReference type="EC" id="2.3.2.26"/>
    </reaction>
</comment>
<dbReference type="GO" id="GO:0051028">
    <property type="term" value="P:mRNA transport"/>
    <property type="evidence" value="ECO:0007669"/>
    <property type="project" value="UniProtKB-KW"/>
</dbReference>
<feature type="region of interest" description="Disordered" evidence="12">
    <location>
        <begin position="2048"/>
        <end position="2097"/>
    </location>
</feature>
<evidence type="ECO:0000256" key="6">
    <source>
        <dbReference type="ARBA" id="ARBA00022679"/>
    </source>
</evidence>
<feature type="compositionally biased region" description="Basic and acidic residues" evidence="12">
    <location>
        <begin position="3208"/>
        <end position="3217"/>
    </location>
</feature>
<evidence type="ECO:0000256" key="9">
    <source>
        <dbReference type="ARBA" id="ARBA00023242"/>
    </source>
</evidence>
<evidence type="ECO:0000256" key="4">
    <source>
        <dbReference type="ARBA" id="ARBA00012485"/>
    </source>
</evidence>
<dbReference type="CDD" id="cd00078">
    <property type="entry name" value="HECTc"/>
    <property type="match status" value="1"/>
</dbReference>
<dbReference type="OrthoDB" id="423283at2759"/>
<sequence>MKLATNKPSGGGDLHPACDAMFQQVLKLDGSKLSAFLETAEWPTNAPKSEMQRWIPVLNKFDRIMECALREDASGRKIVDNKPDVKKLVEEVLRFSWILYENTFSRSVYSSIDRLIELLDVEDICLVTKTLAFLLAISKRSRFISQMQKDLKRELSHRLYAIVLSWDGQTSEVRMTQACNPDFSCQYFPIKVNGRAGPSQQTIVEPDYDKVSLQEMWKQFEEMEKANPIDDQQKHLIRAGIRMAYSMRDYELRMHVVIARLMSFSVLAYSRLCFEHPTVQLQVKNTLIGEIEEILLRPENFEVKIIDKLKCEALRTLTSLVNVDKQSRIRAVIDATGADTYHGYVSAVTRICVDDLKADLIGKSGHMSTQFATALFSLLYHIAGADAPVNHRLARRSYNLSASIMDSLLDVISSDTISVENIGFITRAIRVIDIITSSDGSGFNNIAGIQAAVNRFVIEVRACKDFYSSKPAVDPCNHQRAALMKSLLNFLKQSVSDAHFADACRPMMDGDLPECLNEILDNANFFGGSLFYNAVCLITSFVYQEPTKLTVLQDKGVCDAVMRGMFRYETPMSRDMIAHIPSTLSALCLNERGLETVKNGKYFEKIFNTIFSMKFMTISKKKKAGLVDSAQTLGTSLEELLRHQPSLRSDLYKALVNSIDRIKTMTEDPKNKLVYSAAAAIAMKNGDVESEESSVAPPTTVTVEALPRRQYAGRGRMPRGIRGGRHARTVAGTSNNNELSDDEDDDDATSNEAMTTTGTSNDTEATYSEGFSVGDAYVVPVGEYATYVCRVIETMVAQSTSSENARLFIELGVVQKLIRLLWIRRVCVEMYQNGLQTIIANIVRTLLLNGHNTTVLEDVLMELCEVTSTCSKYDPESEEDVLLGVQDETTGAFLIGLHKDASKVVIEDICSIGSVAQVLLLLIRRPMLAGQTNDIRALLLKHFVNSQYGKRSMENIAKWFRFLTWEMCAWQSKMKISNDEKLDGKKSKKAATKDPNIPTVPLASESESVIVTSDQIGMFGHLAKIQKTVADIQCSIVNAITDFNQKRFVEKMTNDCPKAFVLIDEIFRTVMLNLQWEGAKPVEMTRNLFCSAVIDFLRSLFATTQTMSYCAAITRFFMSQHYETFCNAIGNLANELGSPGIGFVVDAWISVVSDVINCRHGKRGKLKIGKQHEFMFGCKKVDIKAFLSDFRMRTYDNIIAIYASLSDRNELVDLPEHQVNILCKCLQVFTDINASFNKAEIEEIQKRHDDISLLAVTDDSEALTAMGFKDKQAKVALSFLGSNETSANFLSQYTSESKTPRLPSAEEIRRSKKAKKQETEEAARKEELDEVQTPVDDPDVGLYVKNEVPFDLVLRLYRTFFKEHDFVLAEAARYASTMIQQQPLSVQRHIYHRDFISPLVHSMSAFMETYPQKLPIESEFCEDSMGILIREMRFLCLTYHQLPVPALTDLIEPSVVEILFKFFVHVQAERKMPGFARAIEYMSLILELVDKTAIFENRRAMYCESVVCAKWKYWNSVSESFGGESSKKSGWVQFPSWFSSELDSRYKLGYETWDDAEVDGERRCSINFSDMVCSYGETGPVIPITVDVTLKKSVDSQTFLNQDDQSILTINQRLHLLKSCVELLTFEEADADCVHSLLAQITRLLRDYSMVPYFMELKGLETILKLESYKSMGTTPFFVTVILNHCLDNDVLLEETFEKLIRTYLRGGNISAYGGTEGYFNRWPRLRSGRFKEWIHVIHSLSSAGARNSRVLSMVLNKITSKTNDQMEALEKVKVSFPCMEIPPPMFDDLPERVVGILLNYILEHRCTEDDQMLITRSFLLRTLAELTKNYGCVATCIVDIHEHSDVFSTMIELSISSEERHVGDAARAFLMTVASATHSPEVQKALIEAVRQYLNTTVSGNDLPKIVSNIQEIANLLLHFRDACPPNVDVPAEVIERQGNHNAVFWHIVDSGILNDLVNCVWKVKNCEKDDIVKMATAIVKTLEELTRFSGFLKKRDEEEGSNATEVRSETDETEEVHPVDQAPMQAVVDEMTDRYAMDELPVQYETHHETGGDDDHEEDIDEDEEEEDEEEDTEPMDETHARWYEEEEDGEGVMNDLDDEMDTGDDDMSRVDDHILEEVLEDIERAERNDPEFERYGSNVFVLDHAISGDGGFRSTAARNAFGSGPGGPSFGGGGFGSSRYGGLNEWGANGRDSGDVRVLYSRGAGLSSDFLPTLGVDNELGVSSHPLLRHTSQRLGTDGARFVRLGLGSRAISPDWFLNRSVFEPPHVLRTRRLGPNGHVLQRQNAVRRYPHTSMLTAAMYDDSIYRELRRYGDTDLRPKASGRHAVPTSMDRYIESSRLMDNQSITYIFSMICAAYCVPQPTEGKPAKEEGVRYWGLSGEDRNEVETIDLADDDEEEEDSQATNESDAPLQFPPIPNLAPLPLLPLPLPLPPFQPPSLFSNIGNHMANVGHGIPPLLPPSALPGPLAAFLETIMQFHQPPQQEFANITLPTHAESEVSGTFPLPLFLAPPASENRQLQNDDSDIQVLEELSAMSSEDTEEDDDVQVIGVYPSSSNYQMRGNEAPPSTPSAATDPHQANGSQRNEVGPSNELDENLRQILGDLEVPDGVDPAFLAALPEDMRSEVIRDHLRQQGRSSSTSGSQSATPSVPPEPSSENPVGDDASAEAEEEPIIPPLDQEFLAALPPELQEELIQQHERDVRLAREAQNASSAPQAEEPVDPAALLESLPPSLRAQVLADADDSVIQVLPPTMADEARRLRANLEQQQALRYARLPRNLGMGSNGGALSRHREIMRTNESSSPTMNTVQFLNPEALTTVILFLFLDDAKVQPHSPFAMNKLMKLIRNLCNHGPSCDYIILGLTQFMETLSSSAQNFGNIKARGDPNTATWLERLTYNCGMGRHEPLVVFPGGTAVGRRIGPKILRSRRVPGLAEVLPTAVGQPIAAIHPRAIPRCATAVSEALQNIARAFPTQFLPQSMYPVKVDTAGFKKPNFNIFFTAQCILSKWENNKEDLTQFQYPSFSKAPIASVLSVLTGEWLQKTEDVYERLLRICNVVIHKIPDDIMFDGDSDALKNSLRCIVKIITLQGRTETHNDGRLLLAECTRAFGESSKEWIFELLIESIESLGLHFLPELISLEDELSKCCLGNDNDKSGESKELIQSTTIKLSSMKLSGQDQLLDSVQSLIAIRGLIQSIEIKREKNRKAAEAKKAEKQAAQEAIPAQEAISNANPATADNVADPTVDPTVNPTVDPTVSNAEVSTEDKVREASKSVEEEKPPTVEDYEDLKNLEPLWDVLSSCLAKLEAFSGQRAVVTLQPATEAFFLVHTPSSLPDDLTDYMKKHSLLDSNLNRLHEFAEKHRRVLNQILRVSGSQLMEEGGSFRILMLFPKLLDFDVKRKFFRKEIHRRERDDRSFIRRDDVGIRIRRSHLFSDSFRELFRLRSNDWKSRFYVVFEGEEGQDAGGLLREWFSVITREIFNPNYALFSAAPGDRATYMINKASYINPEHLDYFKFVGKIIAKAIYENKLLDCYFTRAFYKHILNLPVRYQDIESEDPSYYKSLEYLLTNPVEHVAELTFSVDVDEFGVVSRRELKENGLQLPVTDDNKEEYVQLVCQMKMTGSIRKQLDAFLEGFYEIIPKQLISIFNEQELELLISGLPTIDIDDLCANTEYKTYTKSSPQIQWFWRALRSFEREDLAKFLQFVTGTSKVPLQGFSTLEGMNGVQKFSIHCDYRSNDRLPAAHTCFNQLDLPQYENYEKLRSMLLMAIRECTEGFGFA</sequence>
<evidence type="ECO:0000256" key="2">
    <source>
        <dbReference type="ARBA" id="ARBA00004123"/>
    </source>
</evidence>
<feature type="compositionally biased region" description="Low complexity" evidence="12">
    <location>
        <begin position="2636"/>
        <end position="2647"/>
    </location>
</feature>
<dbReference type="GO" id="GO:0061630">
    <property type="term" value="F:ubiquitin protein ligase activity"/>
    <property type="evidence" value="ECO:0007669"/>
    <property type="project" value="UniProtKB-EC"/>
</dbReference>
<dbReference type="Gene3D" id="6.10.250.1630">
    <property type="match status" value="1"/>
</dbReference>
<dbReference type="InterPro" id="IPR025527">
    <property type="entry name" value="HUWE1/Rev1_UBM"/>
</dbReference>
<feature type="region of interest" description="Disordered" evidence="12">
    <location>
        <begin position="2700"/>
        <end position="2723"/>
    </location>
</feature>
<comment type="subcellular location">
    <subcellularLocation>
        <location evidence="2">Nucleus</location>
    </subcellularLocation>
</comment>
<dbReference type="PANTHER" id="PTHR11254:SF67">
    <property type="entry name" value="E3 UBIQUITIN-PROTEIN LIGASE HUWE1"/>
    <property type="match status" value="1"/>
</dbReference>
<dbReference type="EC" id="2.3.2.26" evidence="4"/>
<reference evidence="14 15" key="2">
    <citation type="journal article" date="2019" name="G3 (Bethesda)">
        <title>Hybrid Assembly of the Genome of the Entomopathogenic Nematode Steinernema carpocapsae Identifies the X-Chromosome.</title>
        <authorList>
            <person name="Serra L."/>
            <person name="Macchietto M."/>
            <person name="Macias-Munoz A."/>
            <person name="McGill C.J."/>
            <person name="Rodriguez I.M."/>
            <person name="Rodriguez B."/>
            <person name="Murad R."/>
            <person name="Mortazavi A."/>
        </authorList>
    </citation>
    <scope>NUCLEOTIDE SEQUENCE [LARGE SCALE GENOMIC DNA]</scope>
    <source>
        <strain evidence="14 15">ALL</strain>
    </source>
</reference>
<dbReference type="GO" id="GO:0005634">
    <property type="term" value="C:nucleus"/>
    <property type="evidence" value="ECO:0007669"/>
    <property type="project" value="UniProtKB-SubCell"/>
</dbReference>
<evidence type="ECO:0000259" key="13">
    <source>
        <dbReference type="PROSITE" id="PS50237"/>
    </source>
</evidence>
<keyword evidence="7 11" id="KW-0833">Ubl conjugation pathway</keyword>
<dbReference type="Gene3D" id="3.30.2410.10">
    <property type="entry name" value="Hect, E3 ligase catalytic domain"/>
    <property type="match status" value="1"/>
</dbReference>
<dbReference type="Pfam" id="PF06012">
    <property type="entry name" value="DUF908"/>
    <property type="match status" value="1"/>
</dbReference>
<dbReference type="Gene3D" id="3.30.2160.10">
    <property type="entry name" value="Hect, E3 ligase catalytic domain"/>
    <property type="match status" value="1"/>
</dbReference>
<dbReference type="STRING" id="34508.A0A4U8V0L8"/>
<evidence type="ECO:0000256" key="10">
    <source>
        <dbReference type="ARBA" id="ARBA00034494"/>
    </source>
</evidence>
<dbReference type="Pfam" id="PF14377">
    <property type="entry name" value="UBM"/>
    <property type="match status" value="3"/>
</dbReference>
<feature type="region of interest" description="Disordered" evidence="12">
    <location>
        <begin position="3208"/>
        <end position="3281"/>
    </location>
</feature>
<evidence type="ECO:0000256" key="1">
    <source>
        <dbReference type="ARBA" id="ARBA00000885"/>
    </source>
</evidence>
<dbReference type="FunFam" id="3.90.1750.10:FF:000003">
    <property type="entry name" value="E3 ubiquitin-protein ligase UPL1"/>
    <property type="match status" value="1"/>
</dbReference>
<dbReference type="Proteomes" id="UP000298663">
    <property type="component" value="Chromosome X"/>
</dbReference>
<feature type="region of interest" description="Disordered" evidence="12">
    <location>
        <begin position="714"/>
        <end position="766"/>
    </location>
</feature>
<feature type="region of interest" description="Disordered" evidence="12">
    <location>
        <begin position="1292"/>
        <end position="1331"/>
    </location>
</feature>
<dbReference type="InterPro" id="IPR050409">
    <property type="entry name" value="E3_ubiq-protein_ligase"/>
</dbReference>
<dbReference type="EMBL" id="CM016762">
    <property type="protein sequence ID" value="TMS38017.1"/>
    <property type="molecule type" value="Genomic_DNA"/>
</dbReference>
<dbReference type="FunFam" id="3.30.2160.10:FF:000001">
    <property type="entry name" value="E3 ubiquitin-protein ligase NEDD4-like"/>
    <property type="match status" value="1"/>
</dbReference>
<dbReference type="PANTHER" id="PTHR11254">
    <property type="entry name" value="HECT DOMAIN UBIQUITIN-PROTEIN LIGASE"/>
    <property type="match status" value="1"/>
</dbReference>
<comment type="pathway">
    <text evidence="3">Protein modification; protein ubiquitination.</text>
</comment>
<dbReference type="GO" id="GO:0006511">
    <property type="term" value="P:ubiquitin-dependent protein catabolic process"/>
    <property type="evidence" value="ECO:0007669"/>
    <property type="project" value="TreeGrafter"/>
</dbReference>
<dbReference type="Pfam" id="PF06025">
    <property type="entry name" value="DUF913"/>
    <property type="match status" value="1"/>
</dbReference>
<dbReference type="UniPathway" id="UPA00143"/>
<evidence type="ECO:0000256" key="7">
    <source>
        <dbReference type="ARBA" id="ARBA00022786"/>
    </source>
</evidence>
<proteinExistence type="inferred from homology"/>
<organism evidence="14 15">
    <name type="scientific">Steinernema carpocapsae</name>
    <name type="common">Entomopathogenic nematode</name>
    <dbReference type="NCBI Taxonomy" id="34508"/>
    <lineage>
        <taxon>Eukaryota</taxon>
        <taxon>Metazoa</taxon>
        <taxon>Ecdysozoa</taxon>
        <taxon>Nematoda</taxon>
        <taxon>Chromadorea</taxon>
        <taxon>Rhabditida</taxon>
        <taxon>Tylenchina</taxon>
        <taxon>Panagrolaimomorpha</taxon>
        <taxon>Strongyloidoidea</taxon>
        <taxon>Steinernematidae</taxon>
        <taxon>Steinernema</taxon>
    </lineage>
</organism>
<dbReference type="InterPro" id="IPR016024">
    <property type="entry name" value="ARM-type_fold"/>
</dbReference>
<gene>
    <name evidence="14" type="ORF">L596_004833</name>
</gene>
<feature type="region of interest" description="Disordered" evidence="12">
    <location>
        <begin position="2633"/>
        <end position="2671"/>
    </location>
</feature>
<evidence type="ECO:0000256" key="8">
    <source>
        <dbReference type="ARBA" id="ARBA00022816"/>
    </source>
</evidence>
<dbReference type="GO" id="GO:0000209">
    <property type="term" value="P:protein polyubiquitination"/>
    <property type="evidence" value="ECO:0007669"/>
    <property type="project" value="TreeGrafter"/>
</dbReference>
<evidence type="ECO:0000313" key="15">
    <source>
        <dbReference type="Proteomes" id="UP000298663"/>
    </source>
</evidence>
<evidence type="ECO:0000313" key="14">
    <source>
        <dbReference type="EMBL" id="TMS38017.1"/>
    </source>
</evidence>
<feature type="active site" description="Glycyl thioester intermediate" evidence="11">
    <location>
        <position position="3745"/>
    </location>
</feature>
<protein>
    <recommendedName>
        <fullName evidence="4">HECT-type E3 ubiquitin transferase</fullName>
        <ecNumber evidence="4">2.3.2.26</ecNumber>
    </recommendedName>
</protein>
<accession>A0A4U8V0L8</accession>
<name>A0A4U8V0L8_STECR</name>
<feature type="domain" description="HECT" evidence="13">
    <location>
        <begin position="3443"/>
        <end position="3778"/>
    </location>
</feature>
<dbReference type="InterPro" id="IPR010309">
    <property type="entry name" value="E3_Ub_ligase_DUF908"/>
</dbReference>
<feature type="compositionally biased region" description="Acidic residues" evidence="12">
    <location>
        <begin position="2087"/>
        <end position="2097"/>
    </location>
</feature>
<feature type="compositionally biased region" description="Basic and acidic residues" evidence="12">
    <location>
        <begin position="3263"/>
        <end position="3281"/>
    </location>
</feature>
<comment type="similarity">
    <text evidence="10">Belongs to the UPL family. TOM1/PTR1 subfamily.</text>
</comment>
<keyword evidence="9" id="KW-0539">Nucleus</keyword>
<dbReference type="GO" id="GO:0005737">
    <property type="term" value="C:cytoplasm"/>
    <property type="evidence" value="ECO:0007669"/>
    <property type="project" value="TreeGrafter"/>
</dbReference>
<dbReference type="SUPFAM" id="SSF56204">
    <property type="entry name" value="Hect, E3 ligase catalytic domain"/>
    <property type="match status" value="1"/>
</dbReference>
<feature type="region of interest" description="Disordered" evidence="12">
    <location>
        <begin position="2556"/>
        <end position="2592"/>
    </location>
</feature>
<feature type="compositionally biased region" description="Acidic residues" evidence="12">
    <location>
        <begin position="2056"/>
        <end position="2078"/>
    </location>
</feature>